<organism evidence="1 2">
    <name type="scientific">Oceanobacillus neutriphilus</name>
    <dbReference type="NCBI Taxonomy" id="531815"/>
    <lineage>
        <taxon>Bacteria</taxon>
        <taxon>Bacillati</taxon>
        <taxon>Bacillota</taxon>
        <taxon>Bacilli</taxon>
        <taxon>Bacillales</taxon>
        <taxon>Bacillaceae</taxon>
        <taxon>Oceanobacillus</taxon>
    </lineage>
</organism>
<dbReference type="RefSeq" id="WP_188738737.1">
    <property type="nucleotide sequence ID" value="NZ_BMLW01000029.1"/>
</dbReference>
<dbReference type="EMBL" id="BMLW01000029">
    <property type="protein sequence ID" value="GGP17265.1"/>
    <property type="molecule type" value="Genomic_DNA"/>
</dbReference>
<keyword evidence="2" id="KW-1185">Reference proteome</keyword>
<protein>
    <submittedName>
        <fullName evidence="1">Uncharacterized protein</fullName>
    </submittedName>
</protein>
<dbReference type="Proteomes" id="UP000641206">
    <property type="component" value="Unassembled WGS sequence"/>
</dbReference>
<reference evidence="2" key="1">
    <citation type="journal article" date="2019" name="Int. J. Syst. Evol. Microbiol.">
        <title>The Global Catalogue of Microorganisms (GCM) 10K type strain sequencing project: providing services to taxonomists for standard genome sequencing and annotation.</title>
        <authorList>
            <consortium name="The Broad Institute Genomics Platform"/>
            <consortium name="The Broad Institute Genome Sequencing Center for Infectious Disease"/>
            <person name="Wu L."/>
            <person name="Ma J."/>
        </authorList>
    </citation>
    <scope>NUCLEOTIDE SEQUENCE [LARGE SCALE GENOMIC DNA]</scope>
    <source>
        <strain evidence="2">CGMCC 1.7693</strain>
    </source>
</reference>
<sequence length="82" mass="9662">MNLDQAIELSKKVREAYDEGYLDLNASTLRLEIHLNNEKFNELSEGREVFIGGFSKITNERYFKYEGYKFFNLVERNGDSNE</sequence>
<accession>A0ABQ2P3T2</accession>
<gene>
    <name evidence="1" type="ORF">GCM10011346_52440</name>
</gene>
<evidence type="ECO:0000313" key="2">
    <source>
        <dbReference type="Proteomes" id="UP000641206"/>
    </source>
</evidence>
<name>A0ABQ2P3T2_9BACI</name>
<proteinExistence type="predicted"/>
<evidence type="ECO:0000313" key="1">
    <source>
        <dbReference type="EMBL" id="GGP17265.1"/>
    </source>
</evidence>
<comment type="caution">
    <text evidence="1">The sequence shown here is derived from an EMBL/GenBank/DDBJ whole genome shotgun (WGS) entry which is preliminary data.</text>
</comment>